<evidence type="ECO:0000313" key="13">
    <source>
        <dbReference type="Proteomes" id="UP001248581"/>
    </source>
</evidence>
<evidence type="ECO:0000256" key="5">
    <source>
        <dbReference type="ARBA" id="ARBA00037508"/>
    </source>
</evidence>
<gene>
    <name evidence="12" type="primary">folM</name>
    <name evidence="12" type="ORF">RI845_04295</name>
</gene>
<evidence type="ECO:0000256" key="10">
    <source>
        <dbReference type="ARBA" id="ARBA00048873"/>
    </source>
</evidence>
<dbReference type="PANTHER" id="PTHR43639:SF6">
    <property type="entry name" value="DIHYDROMONAPTERIN REDUCTASE"/>
    <property type="match status" value="1"/>
</dbReference>
<dbReference type="Proteomes" id="UP001248581">
    <property type="component" value="Chromosome"/>
</dbReference>
<evidence type="ECO:0000256" key="8">
    <source>
        <dbReference type="ARBA" id="ARBA00039631"/>
    </source>
</evidence>
<evidence type="ECO:0000256" key="11">
    <source>
        <dbReference type="ARBA" id="ARBA00049376"/>
    </source>
</evidence>
<dbReference type="PRINTS" id="PR00081">
    <property type="entry name" value="GDHRDH"/>
</dbReference>
<sequence length="239" mass="26225">MDHAIIITGGSQRLGLALAKALHSKLTPVIITYRTERASLVELKNLGITCVQADFSSDEGIAAFSQYVKNHCSSLSAIVHNASDWLAENTETPPSLIMKAMMQIHVQTPYQLNLAFQPLLERFHQETNRAANVIHLTDYVVDKGSKKHIAYAASKAALANLTLSFSALLAPKVKVNSIAPSLLMFNIDDSDSYKEKTLKKSLMQIAPGEMEGVEAVQYLLKSRYITGHTLHLDGGRHLA</sequence>
<evidence type="ECO:0000256" key="3">
    <source>
        <dbReference type="ARBA" id="ARBA00022857"/>
    </source>
</evidence>
<dbReference type="EC" id="1.5.1.50" evidence="7"/>
<comment type="catalytic activity">
    <reaction evidence="10">
        <text>(6S)-5,6,7,8-tetrahydrofolate + NADP(+) = 7,8-dihydrofolate + NADPH + H(+)</text>
        <dbReference type="Rhea" id="RHEA:15009"/>
        <dbReference type="ChEBI" id="CHEBI:15378"/>
        <dbReference type="ChEBI" id="CHEBI:57451"/>
        <dbReference type="ChEBI" id="CHEBI:57453"/>
        <dbReference type="ChEBI" id="CHEBI:57783"/>
        <dbReference type="ChEBI" id="CHEBI:58349"/>
        <dbReference type="EC" id="1.5.1.3"/>
    </reaction>
</comment>
<dbReference type="Gene3D" id="3.40.50.720">
    <property type="entry name" value="NAD(P)-binding Rossmann-like Domain"/>
    <property type="match status" value="1"/>
</dbReference>
<comment type="function">
    <text evidence="5">Catalyzes the reduction of dihydromonapterin to tetrahydromonapterin. Also has lower activity with dihydrofolate.</text>
</comment>
<proteinExistence type="inferred from homology"/>
<protein>
    <recommendedName>
        <fullName evidence="8">Dihydromonapterin reductase</fullName>
        <ecNumber evidence="1">1.5.1.3</ecNumber>
        <ecNumber evidence="7">1.5.1.50</ecNumber>
    </recommendedName>
    <alternativeName>
        <fullName evidence="9">Dihydrofolate reductase</fullName>
    </alternativeName>
</protein>
<keyword evidence="3" id="KW-0521">NADP</keyword>
<accession>A0ABY9TNK6</accession>
<keyword evidence="2" id="KW-0554">One-carbon metabolism</keyword>
<dbReference type="EMBL" id="CP134146">
    <property type="protein sequence ID" value="WNC70357.1"/>
    <property type="molecule type" value="Genomic_DNA"/>
</dbReference>
<comment type="catalytic activity">
    <reaction evidence="11">
        <text>7,8-dihydromonapterin + NADPH + H(+) = 5,6,7,8-tetrahydromonapterin + NADP(+)</text>
        <dbReference type="Rhea" id="RHEA:34847"/>
        <dbReference type="ChEBI" id="CHEBI:15378"/>
        <dbReference type="ChEBI" id="CHEBI:57783"/>
        <dbReference type="ChEBI" id="CHEBI:58349"/>
        <dbReference type="ChEBI" id="CHEBI:71175"/>
        <dbReference type="ChEBI" id="CHEBI:71177"/>
        <dbReference type="EC" id="1.5.1.50"/>
    </reaction>
</comment>
<evidence type="ECO:0000256" key="9">
    <source>
        <dbReference type="ARBA" id="ARBA00042299"/>
    </source>
</evidence>
<evidence type="ECO:0000256" key="7">
    <source>
        <dbReference type="ARBA" id="ARBA00039145"/>
    </source>
</evidence>
<dbReference type="PANTHER" id="PTHR43639">
    <property type="entry name" value="OXIDOREDUCTASE, SHORT-CHAIN DEHYDROGENASE/REDUCTASE FAMILY (AFU_ORTHOLOGUE AFUA_5G02870)"/>
    <property type="match status" value="1"/>
</dbReference>
<keyword evidence="4 12" id="KW-0560">Oxidoreductase</keyword>
<keyword evidence="13" id="KW-1185">Reference proteome</keyword>
<name>A0ABY9TNK6_9GAMM</name>
<dbReference type="Pfam" id="PF13561">
    <property type="entry name" value="adh_short_C2"/>
    <property type="match status" value="1"/>
</dbReference>
<comment type="similarity">
    <text evidence="6">Belongs to the short-chain dehydrogenases/reductases (SDR) family. FolM subfamily.</text>
</comment>
<evidence type="ECO:0000256" key="4">
    <source>
        <dbReference type="ARBA" id="ARBA00023002"/>
    </source>
</evidence>
<evidence type="ECO:0000256" key="1">
    <source>
        <dbReference type="ARBA" id="ARBA00012856"/>
    </source>
</evidence>
<dbReference type="InterPro" id="IPR036291">
    <property type="entry name" value="NAD(P)-bd_dom_sf"/>
</dbReference>
<organism evidence="12 13">
    <name type="scientific">Thalassotalea nanhaiensis</name>
    <dbReference type="NCBI Taxonomy" id="3065648"/>
    <lineage>
        <taxon>Bacteria</taxon>
        <taxon>Pseudomonadati</taxon>
        <taxon>Pseudomonadota</taxon>
        <taxon>Gammaproteobacteria</taxon>
        <taxon>Alteromonadales</taxon>
        <taxon>Colwelliaceae</taxon>
        <taxon>Thalassotalea</taxon>
    </lineage>
</organism>
<dbReference type="InterPro" id="IPR020904">
    <property type="entry name" value="Sc_DH/Rdtase_CS"/>
</dbReference>
<dbReference type="PROSITE" id="PS00061">
    <property type="entry name" value="ADH_SHORT"/>
    <property type="match status" value="1"/>
</dbReference>
<dbReference type="EC" id="1.5.1.3" evidence="1"/>
<dbReference type="SUPFAM" id="SSF51735">
    <property type="entry name" value="NAD(P)-binding Rossmann-fold domains"/>
    <property type="match status" value="1"/>
</dbReference>
<evidence type="ECO:0000256" key="6">
    <source>
        <dbReference type="ARBA" id="ARBA00038212"/>
    </source>
</evidence>
<evidence type="ECO:0000256" key="2">
    <source>
        <dbReference type="ARBA" id="ARBA00022563"/>
    </source>
</evidence>
<dbReference type="NCBIfam" id="NF005066">
    <property type="entry name" value="PRK06483.1"/>
    <property type="match status" value="1"/>
</dbReference>
<dbReference type="GO" id="GO:0016491">
    <property type="term" value="F:oxidoreductase activity"/>
    <property type="evidence" value="ECO:0007669"/>
    <property type="project" value="UniProtKB-KW"/>
</dbReference>
<dbReference type="InterPro" id="IPR002347">
    <property type="entry name" value="SDR_fam"/>
</dbReference>
<evidence type="ECO:0000313" key="12">
    <source>
        <dbReference type="EMBL" id="WNC70357.1"/>
    </source>
</evidence>
<reference evidence="13" key="1">
    <citation type="submission" date="2023-09" db="EMBL/GenBank/DDBJ databases">
        <authorList>
            <person name="Li S."/>
            <person name="Li X."/>
            <person name="Zhang C."/>
            <person name="Zhao Z."/>
        </authorList>
    </citation>
    <scope>NUCLEOTIDE SEQUENCE [LARGE SCALE GENOMIC DNA]</scope>
    <source>
        <strain evidence="13">SQ345</strain>
    </source>
</reference>